<dbReference type="PATRIC" id="fig|1298851.3.peg.275"/>
<evidence type="ECO:0000256" key="2">
    <source>
        <dbReference type="ARBA" id="ARBA00010944"/>
    </source>
</evidence>
<keyword evidence="9" id="KW-1185">Reference proteome</keyword>
<dbReference type="AlphaFoldDB" id="A0A0S3QRW2"/>
<dbReference type="Gene3D" id="3.90.25.10">
    <property type="entry name" value="UDP-galactose 4-epimerase, domain 1"/>
    <property type="match status" value="1"/>
</dbReference>
<comment type="similarity">
    <text evidence="2 6">Belongs to the dTDP-4-dehydrorhamnose reductase family.</text>
</comment>
<dbReference type="STRING" id="1298851.TST_0267"/>
<dbReference type="InterPro" id="IPR029903">
    <property type="entry name" value="RmlD-like-bd"/>
</dbReference>
<evidence type="ECO:0000256" key="6">
    <source>
        <dbReference type="RuleBase" id="RU364082"/>
    </source>
</evidence>
<dbReference type="Pfam" id="PF04321">
    <property type="entry name" value="RmlD_sub_bind"/>
    <property type="match status" value="1"/>
</dbReference>
<dbReference type="EC" id="1.1.1.133" evidence="3 6"/>
<dbReference type="PANTHER" id="PTHR10491:SF4">
    <property type="entry name" value="METHIONINE ADENOSYLTRANSFERASE 2 SUBUNIT BETA"/>
    <property type="match status" value="1"/>
</dbReference>
<comment type="function">
    <text evidence="6">Catalyzes the reduction of dTDP-6-deoxy-L-lyxo-4-hexulose to yield dTDP-L-rhamnose.</text>
</comment>
<dbReference type="InterPro" id="IPR036291">
    <property type="entry name" value="NAD(P)-bd_dom_sf"/>
</dbReference>
<sequence>MKFLVFGRNGQLGTEFTEYFDKKGYKYLSLSRNECDITNTKQVRNVIETYKPDVVINCAAYNLVDKAETEYRKAFEVNSFAVKNLAEICYDHKCLLVHYSTDYVFDGTKEYYYTEEDIPNPLNTYAKSKLMGEDFVKETLDRHLIFRVSWVYGKGKRNFLYKLLQWAKEHDVLKIAVDEFSVPTSTRTIVEVTVKAVEVGLTGLYHLVNSGYASRYEWAKEFLKLKGINKLIYPAYQSDFKLPAKRPKWSVMSNEKISRTINFTITSWNKELSIYFST</sequence>
<evidence type="ECO:0000313" key="8">
    <source>
        <dbReference type="EMBL" id="BAT71076.1"/>
    </source>
</evidence>
<comment type="catalytic activity">
    <reaction evidence="5">
        <text>dTDP-beta-L-rhamnose + NADP(+) = dTDP-4-dehydro-beta-L-rhamnose + NADPH + H(+)</text>
        <dbReference type="Rhea" id="RHEA:21796"/>
        <dbReference type="ChEBI" id="CHEBI:15378"/>
        <dbReference type="ChEBI" id="CHEBI:57510"/>
        <dbReference type="ChEBI" id="CHEBI:57783"/>
        <dbReference type="ChEBI" id="CHEBI:58349"/>
        <dbReference type="ChEBI" id="CHEBI:62830"/>
        <dbReference type="EC" id="1.1.1.133"/>
    </reaction>
</comment>
<dbReference type="EMBL" id="AP013035">
    <property type="protein sequence ID" value="BAT71076.1"/>
    <property type="molecule type" value="Genomic_DNA"/>
</dbReference>
<dbReference type="InterPro" id="IPR005913">
    <property type="entry name" value="dTDP_dehydrorham_reduct"/>
</dbReference>
<dbReference type="GO" id="GO:0019305">
    <property type="term" value="P:dTDP-rhamnose biosynthetic process"/>
    <property type="evidence" value="ECO:0007669"/>
    <property type="project" value="UniProtKB-UniPathway"/>
</dbReference>
<dbReference type="Proteomes" id="UP000063234">
    <property type="component" value="Chromosome"/>
</dbReference>
<dbReference type="PANTHER" id="PTHR10491">
    <property type="entry name" value="DTDP-4-DEHYDRORHAMNOSE REDUCTASE"/>
    <property type="match status" value="1"/>
</dbReference>
<proteinExistence type="inferred from homology"/>
<name>A0A0S3QRW2_THET7</name>
<organism evidence="8 9">
    <name type="scientific">Thermosulfidibacter takaii (strain DSM 17441 / JCM 13301 / NBRC 103674 / ABI70S6)</name>
    <dbReference type="NCBI Taxonomy" id="1298851"/>
    <lineage>
        <taxon>Bacteria</taxon>
        <taxon>Pseudomonadati</taxon>
        <taxon>Thermosulfidibacterota</taxon>
        <taxon>Thermosulfidibacteria</taxon>
        <taxon>Thermosulfidibacterales</taxon>
        <taxon>Thermosulfidibacteraceae</taxon>
    </lineage>
</organism>
<dbReference type="GO" id="GO:0005829">
    <property type="term" value="C:cytosol"/>
    <property type="evidence" value="ECO:0007669"/>
    <property type="project" value="TreeGrafter"/>
</dbReference>
<evidence type="ECO:0000313" key="9">
    <source>
        <dbReference type="Proteomes" id="UP000063234"/>
    </source>
</evidence>
<dbReference type="UniPathway" id="UPA00124"/>
<dbReference type="RefSeq" id="WP_068548948.1">
    <property type="nucleotide sequence ID" value="NZ_AP013035.1"/>
</dbReference>
<evidence type="ECO:0000256" key="1">
    <source>
        <dbReference type="ARBA" id="ARBA00004781"/>
    </source>
</evidence>
<keyword evidence="6 8" id="KW-0560">Oxidoreductase</keyword>
<gene>
    <name evidence="8" type="primary">rfbD</name>
    <name evidence="8" type="ORF">TST_0267</name>
</gene>
<comment type="pathway">
    <text evidence="1 6">Carbohydrate biosynthesis; dTDP-L-rhamnose biosynthesis.</text>
</comment>
<dbReference type="KEGG" id="ttk:TST_0267"/>
<dbReference type="Gene3D" id="3.40.50.720">
    <property type="entry name" value="NAD(P)-binding Rossmann-like Domain"/>
    <property type="match status" value="1"/>
</dbReference>
<evidence type="ECO:0000256" key="3">
    <source>
        <dbReference type="ARBA" id="ARBA00012929"/>
    </source>
</evidence>
<dbReference type="NCBIfam" id="TIGR01214">
    <property type="entry name" value="rmlD"/>
    <property type="match status" value="1"/>
</dbReference>
<feature type="domain" description="RmlD-like substrate binding" evidence="7">
    <location>
        <begin position="1"/>
        <end position="273"/>
    </location>
</feature>
<evidence type="ECO:0000256" key="5">
    <source>
        <dbReference type="ARBA" id="ARBA00048200"/>
    </source>
</evidence>
<reference evidence="9" key="1">
    <citation type="journal article" date="2018" name="Science">
        <title>A primordial and reversible TCA cycle in a facultatively chemolithoautotrophic thermophile.</title>
        <authorList>
            <person name="Nunoura T."/>
            <person name="Chikaraishi Y."/>
            <person name="Izaki R."/>
            <person name="Suwa T."/>
            <person name="Sato T."/>
            <person name="Harada T."/>
            <person name="Mori K."/>
            <person name="Kato Y."/>
            <person name="Miyazaki M."/>
            <person name="Shimamura S."/>
            <person name="Yanagawa K."/>
            <person name="Shuto A."/>
            <person name="Ohkouchi N."/>
            <person name="Fujita N."/>
            <person name="Takaki Y."/>
            <person name="Atomi H."/>
            <person name="Takai K."/>
        </authorList>
    </citation>
    <scope>NUCLEOTIDE SEQUENCE [LARGE SCALE GENOMIC DNA]</scope>
    <source>
        <strain evidence="9">DSM 17441 / JCM 13301 / NBRC 103674 / ABI70S6</strain>
    </source>
</reference>
<dbReference type="SUPFAM" id="SSF51735">
    <property type="entry name" value="NAD(P)-binding Rossmann-fold domains"/>
    <property type="match status" value="1"/>
</dbReference>
<accession>A0A0S3QRW2</accession>
<evidence type="ECO:0000256" key="4">
    <source>
        <dbReference type="ARBA" id="ARBA00017099"/>
    </source>
</evidence>
<protein>
    <recommendedName>
        <fullName evidence="4 6">dTDP-4-dehydrorhamnose reductase</fullName>
        <ecNumber evidence="3 6">1.1.1.133</ecNumber>
    </recommendedName>
</protein>
<keyword evidence="6" id="KW-0521">NADP</keyword>
<evidence type="ECO:0000259" key="7">
    <source>
        <dbReference type="Pfam" id="PF04321"/>
    </source>
</evidence>
<dbReference type="OrthoDB" id="9803892at2"/>
<dbReference type="CDD" id="cd05254">
    <property type="entry name" value="dTDP_HR_like_SDR_e"/>
    <property type="match status" value="1"/>
</dbReference>
<dbReference type="GO" id="GO:0008831">
    <property type="term" value="F:dTDP-4-dehydrorhamnose reductase activity"/>
    <property type="evidence" value="ECO:0007669"/>
    <property type="project" value="UniProtKB-EC"/>
</dbReference>